<sequence>MPSLDLLSPHDTIINIFTILILLITMISLGCTMEISKIKGHFIKPKGVGIALVSQFGIMPLTAFCLAKIFQMDNMKAVTLLICGSCPGGSLSNIFSLAFKGDMNLSIVLTTCSTFAALGMMPLLLFIFCRGFPGLENAIPYTGIISTLVLTLVPCTIGIAINHYKPKLAVMVKKVGLSILFICTILIIILSGTAIKDVLWLSLTADNVMVAALMPLIGYVLGYVLSLIFGLDAQCRRTISMETGCQNIQLCFAILKVAFPLEVLGPMFFFPLIYMVFQCIEAFLLILCLRCYQTFAAPAEDTRYSSVVIKHEAVNTA</sequence>
<feature type="transmembrane region" description="Helical" evidence="32">
    <location>
        <begin position="47"/>
        <end position="71"/>
    </location>
</feature>
<gene>
    <name evidence="33" type="ORF">PLEPLA_LOCUS39124</name>
</gene>
<evidence type="ECO:0000256" key="19">
    <source>
        <dbReference type="ARBA" id="ARBA00048013"/>
    </source>
</evidence>
<evidence type="ECO:0000256" key="20">
    <source>
        <dbReference type="ARBA" id="ARBA00048327"/>
    </source>
</evidence>
<evidence type="ECO:0000256" key="1">
    <source>
        <dbReference type="ARBA" id="ARBA00004651"/>
    </source>
</evidence>
<evidence type="ECO:0000256" key="6">
    <source>
        <dbReference type="ARBA" id="ARBA00022847"/>
    </source>
</evidence>
<comment type="catalytic activity">
    <reaction evidence="14">
        <text>glycocholate(out) + 2 Na(+)(out) = glycocholate(in) + 2 Na(+)(in)</text>
        <dbReference type="Rhea" id="RHEA:71935"/>
        <dbReference type="ChEBI" id="CHEBI:29101"/>
        <dbReference type="ChEBI" id="CHEBI:29746"/>
    </reaction>
</comment>
<keyword evidence="12" id="KW-0325">Glycoprotein</keyword>
<feature type="transmembrane region" description="Helical" evidence="32">
    <location>
        <begin position="12"/>
        <end position="35"/>
    </location>
</feature>
<evidence type="ECO:0000256" key="32">
    <source>
        <dbReference type="SAM" id="Phobius"/>
    </source>
</evidence>
<dbReference type="EMBL" id="CADEAL010004089">
    <property type="protein sequence ID" value="CAB1451430.1"/>
    <property type="molecule type" value="Genomic_DNA"/>
</dbReference>
<evidence type="ECO:0000256" key="28">
    <source>
        <dbReference type="ARBA" id="ARBA00075177"/>
    </source>
</evidence>
<evidence type="ECO:0000256" key="31">
    <source>
        <dbReference type="ARBA" id="ARBA00082917"/>
    </source>
</evidence>
<evidence type="ECO:0000256" key="10">
    <source>
        <dbReference type="ARBA" id="ARBA00023065"/>
    </source>
</evidence>
<dbReference type="Proteomes" id="UP001153269">
    <property type="component" value="Unassembled WGS sequence"/>
</dbReference>
<dbReference type="PANTHER" id="PTHR10361">
    <property type="entry name" value="SODIUM-BILE ACID COTRANSPORTER"/>
    <property type="match status" value="1"/>
</dbReference>
<keyword evidence="8" id="KW-0915">Sodium</keyword>
<evidence type="ECO:0000256" key="21">
    <source>
        <dbReference type="ARBA" id="ARBA00048338"/>
    </source>
</evidence>
<evidence type="ECO:0000256" key="14">
    <source>
        <dbReference type="ARBA" id="ARBA00034215"/>
    </source>
</evidence>
<comment type="catalytic activity">
    <reaction evidence="20">
        <text>taurocholate(out) + 2 Na(+)(out) = taurocholate(in) + 2 Na(+)(in)</text>
        <dbReference type="Rhea" id="RHEA:71875"/>
        <dbReference type="ChEBI" id="CHEBI:29101"/>
        <dbReference type="ChEBI" id="CHEBI:36257"/>
    </reaction>
</comment>
<dbReference type="Gene3D" id="1.20.1530.20">
    <property type="match status" value="1"/>
</dbReference>
<evidence type="ECO:0000256" key="3">
    <source>
        <dbReference type="ARBA" id="ARBA00022448"/>
    </source>
</evidence>
<keyword evidence="10" id="KW-0406">Ion transport</keyword>
<keyword evidence="7 32" id="KW-1133">Transmembrane helix</keyword>
<keyword evidence="3" id="KW-0813">Transport</keyword>
<feature type="transmembrane region" description="Helical" evidence="32">
    <location>
        <begin position="77"/>
        <end position="99"/>
    </location>
</feature>
<evidence type="ECO:0000256" key="5">
    <source>
        <dbReference type="ARBA" id="ARBA00022692"/>
    </source>
</evidence>
<comment type="catalytic activity">
    <reaction evidence="15">
        <text>cholate(out) + 2 Na(+)(out) = cholate(in) + 2 Na(+)(in)</text>
        <dbReference type="Rhea" id="RHEA:71911"/>
        <dbReference type="ChEBI" id="CHEBI:29101"/>
        <dbReference type="ChEBI" id="CHEBI:29747"/>
    </reaction>
</comment>
<comment type="catalytic activity">
    <reaction evidence="21">
        <text>taurochenodeoxycholate(out) + 2 Na(+)(out) = taurochenodeoxycholate(in) + 2 Na(+)(in)</text>
        <dbReference type="Rhea" id="RHEA:71923"/>
        <dbReference type="ChEBI" id="CHEBI:9407"/>
        <dbReference type="ChEBI" id="CHEBI:29101"/>
    </reaction>
</comment>
<evidence type="ECO:0000256" key="9">
    <source>
        <dbReference type="ARBA" id="ARBA00023055"/>
    </source>
</evidence>
<dbReference type="InterPro" id="IPR038770">
    <property type="entry name" value="Na+/solute_symporter_sf"/>
</dbReference>
<comment type="subcellular location">
    <subcellularLocation>
        <location evidence="1">Cell membrane</location>
        <topology evidence="1">Multi-pass membrane protein</topology>
    </subcellularLocation>
</comment>
<feature type="transmembrane region" description="Helical" evidence="32">
    <location>
        <begin position="139"/>
        <end position="163"/>
    </location>
</feature>
<evidence type="ECO:0000256" key="8">
    <source>
        <dbReference type="ARBA" id="ARBA00023053"/>
    </source>
</evidence>
<evidence type="ECO:0000256" key="2">
    <source>
        <dbReference type="ARBA" id="ARBA00006528"/>
    </source>
</evidence>
<comment type="catalytic activity">
    <reaction evidence="24">
        <text>taurohyodeoxycholate(out) + 2 Na(+)(out) = taurohyodeoxycholate(in) + 2 Na(+)(in)</text>
        <dbReference type="Rhea" id="RHEA:72167"/>
        <dbReference type="ChEBI" id="CHEBI:29101"/>
        <dbReference type="ChEBI" id="CHEBI:191407"/>
    </reaction>
</comment>
<evidence type="ECO:0000256" key="12">
    <source>
        <dbReference type="ARBA" id="ARBA00023180"/>
    </source>
</evidence>
<dbReference type="PANTHER" id="PTHR10361:SF40">
    <property type="entry name" value="HEPATIC SODIUM_BILE ACID COTRANSPORTER"/>
    <property type="match status" value="1"/>
</dbReference>
<evidence type="ECO:0000256" key="22">
    <source>
        <dbReference type="ARBA" id="ARBA00049276"/>
    </source>
</evidence>
<dbReference type="GO" id="GO:0008508">
    <property type="term" value="F:bile acid:sodium symporter activity"/>
    <property type="evidence" value="ECO:0007669"/>
    <property type="project" value="TreeGrafter"/>
</dbReference>
<evidence type="ECO:0000256" key="27">
    <source>
        <dbReference type="ARBA" id="ARBA00073206"/>
    </source>
</evidence>
<comment type="caution">
    <text evidence="33">The sequence shown here is derived from an EMBL/GenBank/DDBJ whole genome shotgun (WGS) entry which is preliminary data.</text>
</comment>
<keyword evidence="6" id="KW-0769">Symport</keyword>
<evidence type="ECO:0000256" key="7">
    <source>
        <dbReference type="ARBA" id="ARBA00022989"/>
    </source>
</evidence>
<keyword evidence="5 32" id="KW-0812">Transmembrane</keyword>
<evidence type="ECO:0000256" key="17">
    <source>
        <dbReference type="ARBA" id="ARBA00047596"/>
    </source>
</evidence>
<dbReference type="InterPro" id="IPR002657">
    <property type="entry name" value="BilAc:Na_symport/Acr3"/>
</dbReference>
<dbReference type="FunFam" id="1.20.1530.20:FF:000016">
    <property type="entry name" value="Solute carrier family 10 member 1"/>
    <property type="match status" value="1"/>
</dbReference>
<organism evidence="33 34">
    <name type="scientific">Pleuronectes platessa</name>
    <name type="common">European plaice</name>
    <dbReference type="NCBI Taxonomy" id="8262"/>
    <lineage>
        <taxon>Eukaryota</taxon>
        <taxon>Metazoa</taxon>
        <taxon>Chordata</taxon>
        <taxon>Craniata</taxon>
        <taxon>Vertebrata</taxon>
        <taxon>Euteleostomi</taxon>
        <taxon>Actinopterygii</taxon>
        <taxon>Neopterygii</taxon>
        <taxon>Teleostei</taxon>
        <taxon>Neoteleostei</taxon>
        <taxon>Acanthomorphata</taxon>
        <taxon>Carangaria</taxon>
        <taxon>Pleuronectiformes</taxon>
        <taxon>Pleuronectoidei</taxon>
        <taxon>Pleuronectidae</taxon>
        <taxon>Pleuronectes</taxon>
    </lineage>
</organism>
<keyword evidence="4" id="KW-1003">Cell membrane</keyword>
<comment type="catalytic activity">
    <reaction evidence="25">
        <text>estrone 3-sulfate(out) + 2 Na(+)(out) = estrone 3-sulfate(in) + 2 Na(+)(in)</text>
        <dbReference type="Rhea" id="RHEA:71083"/>
        <dbReference type="ChEBI" id="CHEBI:29101"/>
        <dbReference type="ChEBI" id="CHEBI:60050"/>
    </reaction>
</comment>
<comment type="catalytic activity">
    <reaction evidence="23">
        <text>taurohyocholate(out) + 2 Na(+)(out) = taurohyocholate(in) + 2 Na(+)(in)</text>
        <dbReference type="Rhea" id="RHEA:72171"/>
        <dbReference type="ChEBI" id="CHEBI:29101"/>
        <dbReference type="ChEBI" id="CHEBI:58874"/>
    </reaction>
</comment>
<evidence type="ECO:0000313" key="34">
    <source>
        <dbReference type="Proteomes" id="UP001153269"/>
    </source>
</evidence>
<keyword evidence="11 32" id="KW-0472">Membrane</keyword>
<evidence type="ECO:0000256" key="18">
    <source>
        <dbReference type="ARBA" id="ARBA00047743"/>
    </source>
</evidence>
<evidence type="ECO:0000256" key="16">
    <source>
        <dbReference type="ARBA" id="ARBA00047311"/>
    </source>
</evidence>
<accession>A0A9N7VKL0</accession>
<protein>
    <recommendedName>
        <fullName evidence="27">Hepatic sodium/bile acid cotransporter</fullName>
    </recommendedName>
    <alternativeName>
        <fullName evidence="29">Na(+)/bile acid cotransporter</fullName>
    </alternativeName>
    <alternativeName>
        <fullName evidence="28">Na(+)/taurocholate transport protein</fullName>
    </alternativeName>
    <alternativeName>
        <fullName evidence="30">Sodium/taurocholate cotransporting polypeptide</fullName>
    </alternativeName>
    <alternativeName>
        <fullName evidence="31">Solute carrier family 10 member 1</fullName>
    </alternativeName>
</protein>
<proteinExistence type="inferred from homology"/>
<evidence type="ECO:0000256" key="26">
    <source>
        <dbReference type="ARBA" id="ARBA00056510"/>
    </source>
</evidence>
<comment type="catalytic activity">
    <reaction evidence="16">
        <text>tauroallocholate(out) + 2 Na(+)(out) = tauroallocholate(in) + 2 Na(+)(in)</text>
        <dbReference type="Rhea" id="RHEA:51840"/>
        <dbReference type="ChEBI" id="CHEBI:29101"/>
        <dbReference type="ChEBI" id="CHEBI:191406"/>
    </reaction>
</comment>
<evidence type="ECO:0000256" key="29">
    <source>
        <dbReference type="ARBA" id="ARBA00075246"/>
    </source>
</evidence>
<dbReference type="Pfam" id="PF01758">
    <property type="entry name" value="SBF"/>
    <property type="match status" value="1"/>
</dbReference>
<evidence type="ECO:0000256" key="4">
    <source>
        <dbReference type="ARBA" id="ARBA00022475"/>
    </source>
</evidence>
<comment type="catalytic activity">
    <reaction evidence="18">
        <text>taurodeoxycholate(out) + 2 Na(+)(out) = taurodeoxycholate(in) + 2 Na(+)(in)</text>
        <dbReference type="Rhea" id="RHEA:72087"/>
        <dbReference type="ChEBI" id="CHEBI:29101"/>
        <dbReference type="ChEBI" id="CHEBI:36261"/>
    </reaction>
</comment>
<evidence type="ECO:0000313" key="33">
    <source>
        <dbReference type="EMBL" id="CAB1451430.1"/>
    </source>
</evidence>
<evidence type="ECO:0000256" key="25">
    <source>
        <dbReference type="ARBA" id="ARBA00052405"/>
    </source>
</evidence>
<keyword evidence="34" id="KW-1185">Reference proteome</keyword>
<feature type="transmembrane region" description="Helical" evidence="32">
    <location>
        <begin position="207"/>
        <end position="231"/>
    </location>
</feature>
<comment type="function">
    <text evidence="26">As a major transporter of conjugated bile salts from plasma into the hepatocyte, it plays a key role in the enterohepatic circulation of bile salts necessary for the solubilization and absorption of dietary fat and fat-soluble vitamins. It is strictly dependent on the extracellular presence of sodium. It exhibits broad substrate specificity and transports various bile acids, such as taurocholate, cholate, as well as non-bile acid organic compounds, such as estrone sulfate. Works collaboratively with the ileal transporter (NTCP2), the organic solute transporter (OST), and the bile salt export pump (BSEP), to ensure efficacious biological recycling of bile acids during enterohepatic circulation.</text>
</comment>
<reference evidence="33" key="1">
    <citation type="submission" date="2020-03" db="EMBL/GenBank/DDBJ databases">
        <authorList>
            <person name="Weist P."/>
        </authorList>
    </citation>
    <scope>NUCLEOTIDE SEQUENCE</scope>
</reference>
<keyword evidence="13" id="KW-0739">Sodium transport</keyword>
<dbReference type="GO" id="GO:0005886">
    <property type="term" value="C:plasma membrane"/>
    <property type="evidence" value="ECO:0007669"/>
    <property type="project" value="UniProtKB-SubCell"/>
</dbReference>
<evidence type="ECO:0000256" key="23">
    <source>
        <dbReference type="ARBA" id="ARBA00051799"/>
    </source>
</evidence>
<evidence type="ECO:0000256" key="30">
    <source>
        <dbReference type="ARBA" id="ARBA00078029"/>
    </source>
</evidence>
<dbReference type="AlphaFoldDB" id="A0A9N7VKL0"/>
<name>A0A9N7VKL0_PLEPL</name>
<comment type="similarity">
    <text evidence="2">Belongs to the bile acid:sodium symporter (BASS) (TC 2.A.28) family.</text>
</comment>
<comment type="catalytic activity">
    <reaction evidence="19">
        <text>tauro-beta-muricholate(out) + 2 Na(+)(out) = tauro-beta-muricholate(in) + 2 Na(+)(in)</text>
        <dbReference type="Rhea" id="RHEA:72179"/>
        <dbReference type="ChEBI" id="CHEBI:29101"/>
        <dbReference type="ChEBI" id="CHEBI:133064"/>
    </reaction>
</comment>
<comment type="catalytic activity">
    <reaction evidence="17">
        <text>tauroursodeoxycholate(out) + 2 Na(+)(out) = tauroursodeoxycholate(in) + 2 Na(+)(in)</text>
        <dbReference type="Rhea" id="RHEA:71927"/>
        <dbReference type="ChEBI" id="CHEBI:29101"/>
        <dbReference type="ChEBI" id="CHEBI:132028"/>
    </reaction>
</comment>
<evidence type="ECO:0000256" key="15">
    <source>
        <dbReference type="ARBA" id="ARBA00034231"/>
    </source>
</evidence>
<evidence type="ECO:0000256" key="24">
    <source>
        <dbReference type="ARBA" id="ARBA00052374"/>
    </source>
</evidence>
<dbReference type="InterPro" id="IPR004710">
    <property type="entry name" value="Bilac:Na_transpt"/>
</dbReference>
<feature type="transmembrane region" description="Helical" evidence="32">
    <location>
        <begin position="175"/>
        <end position="195"/>
    </location>
</feature>
<evidence type="ECO:0000256" key="11">
    <source>
        <dbReference type="ARBA" id="ARBA00023136"/>
    </source>
</evidence>
<keyword evidence="9" id="KW-0445">Lipid transport</keyword>
<feature type="transmembrane region" description="Helical" evidence="32">
    <location>
        <begin position="106"/>
        <end position="127"/>
    </location>
</feature>
<comment type="catalytic activity">
    <reaction evidence="22">
        <text>tauronorcholate(out) + 2 Na(+)(out) = tauronorcholate(in) + 2 Na(+)(in)</text>
        <dbReference type="Rhea" id="RHEA:71915"/>
        <dbReference type="ChEBI" id="CHEBI:29101"/>
        <dbReference type="ChEBI" id="CHEBI:191405"/>
    </reaction>
</comment>
<evidence type="ECO:0000256" key="13">
    <source>
        <dbReference type="ARBA" id="ARBA00023201"/>
    </source>
</evidence>